<sequence>MSTPSKTRVGAEIVFPNELLCCIFEHLAANRHPESFLTDMKACSLVSKTWVSLCRLYLFEKVQLGPCTSDSQNMNERLAYIFKNHPDLPDCVRKITFKFKYEQSLVTTRAGSEEISRDCIHIFFHLPRVQALNIQNNGERVSYKVGAASDGFEWQPLLDRYITAGNLTTLSLTNIDNVPILSILSCSRLTSLVLRRCNLSDTKSSSALLLGPKVPNYVLQHLNAHEVDNLSLSLFGLCPHLETMELSSLTFVEYNPQVNLPSPFIFPSLASLKVDSVDGWNNIPVPTLRTISTGTSEAKIPVIALLKIQGTFGDLPLFCNVQRLDLELNEFDFGENDEWTKLCQLVKLSRNHLTHITLDIESEDDNAITSLEGVAKVISALEGDNVLRSLDISVYEWYDEVTYWCPLGKEFGNTLASKSAFPLLSRASFSFRVGTLDESYDALFEELDGEDPKSFSKILWSTNNIATLSPASMSTPSNTSVGAEIVLPNELLYYIFEHLAANSHPESFLTDMKACSLVSKSWVPLCRPYLFERIELGPQSASSPRAMKNERLAKIFKNQPDLLRCVREITFKSWTSYKQSVEAASEETLCHYVSLFFQLPKVQRLNIQNGGMYVAYKIGVDLDAFGWQPLLDRYIAADTLTTLSLSYIVDVPILLILSSSHLTTLSLSDCFLSDTSSSLPFRFDKEPVFAIKHLHAKDVHNFYLSLLGFCPHLKTMKLSSFTFAEIDQQVNSSSPIIFPDLTSLVFNFVGGWDNIPAQMLRTTFSPEAKLPIVASLKIYDSDTFADIPL</sequence>
<comment type="caution">
    <text evidence="1">The sequence shown here is derived from an EMBL/GenBank/DDBJ whole genome shotgun (WGS) entry which is preliminary data.</text>
</comment>
<evidence type="ECO:0000313" key="2">
    <source>
        <dbReference type="Proteomes" id="UP000284842"/>
    </source>
</evidence>
<accession>A0A409WC73</accession>
<dbReference type="Proteomes" id="UP000284842">
    <property type="component" value="Unassembled WGS sequence"/>
</dbReference>
<dbReference type="OrthoDB" id="2855924at2759"/>
<feature type="non-terminal residue" evidence="1">
    <location>
        <position position="789"/>
    </location>
</feature>
<proteinExistence type="predicted"/>
<dbReference type="GO" id="GO:0031146">
    <property type="term" value="P:SCF-dependent proteasomal ubiquitin-dependent protein catabolic process"/>
    <property type="evidence" value="ECO:0007669"/>
    <property type="project" value="TreeGrafter"/>
</dbReference>
<reference evidence="1 2" key="1">
    <citation type="journal article" date="2018" name="Evol. Lett.">
        <title>Horizontal gene cluster transfer increased hallucinogenic mushroom diversity.</title>
        <authorList>
            <person name="Reynolds H.T."/>
            <person name="Vijayakumar V."/>
            <person name="Gluck-Thaler E."/>
            <person name="Korotkin H.B."/>
            <person name="Matheny P.B."/>
            <person name="Slot J.C."/>
        </authorList>
    </citation>
    <scope>NUCLEOTIDE SEQUENCE [LARGE SCALE GENOMIC DNA]</scope>
    <source>
        <strain evidence="1 2">2629</strain>
    </source>
</reference>
<dbReference type="Gene3D" id="3.80.10.10">
    <property type="entry name" value="Ribonuclease Inhibitor"/>
    <property type="match status" value="3"/>
</dbReference>
<dbReference type="SUPFAM" id="SSF52047">
    <property type="entry name" value="RNI-like"/>
    <property type="match status" value="1"/>
</dbReference>
<gene>
    <name evidence="1" type="ORF">CVT24_003655</name>
</gene>
<evidence type="ECO:0000313" key="1">
    <source>
        <dbReference type="EMBL" id="PPQ76083.1"/>
    </source>
</evidence>
<dbReference type="InterPro" id="IPR032675">
    <property type="entry name" value="LRR_dom_sf"/>
</dbReference>
<protein>
    <recommendedName>
        <fullName evidence="3">F-box domain-containing protein</fullName>
    </recommendedName>
</protein>
<dbReference type="PANTHER" id="PTHR13318">
    <property type="entry name" value="PARTNER OF PAIRED, ISOFORM B-RELATED"/>
    <property type="match status" value="1"/>
</dbReference>
<evidence type="ECO:0008006" key="3">
    <source>
        <dbReference type="Google" id="ProtNLM"/>
    </source>
</evidence>
<organism evidence="1 2">
    <name type="scientific">Panaeolus cyanescens</name>
    <dbReference type="NCBI Taxonomy" id="181874"/>
    <lineage>
        <taxon>Eukaryota</taxon>
        <taxon>Fungi</taxon>
        <taxon>Dikarya</taxon>
        <taxon>Basidiomycota</taxon>
        <taxon>Agaricomycotina</taxon>
        <taxon>Agaricomycetes</taxon>
        <taxon>Agaricomycetidae</taxon>
        <taxon>Agaricales</taxon>
        <taxon>Agaricineae</taxon>
        <taxon>Galeropsidaceae</taxon>
        <taxon>Panaeolus</taxon>
    </lineage>
</organism>
<keyword evidence="2" id="KW-1185">Reference proteome</keyword>
<dbReference type="EMBL" id="NHTK01005610">
    <property type="protein sequence ID" value="PPQ76083.1"/>
    <property type="molecule type" value="Genomic_DNA"/>
</dbReference>
<dbReference type="GO" id="GO:0019005">
    <property type="term" value="C:SCF ubiquitin ligase complex"/>
    <property type="evidence" value="ECO:0007669"/>
    <property type="project" value="TreeGrafter"/>
</dbReference>
<dbReference type="AlphaFoldDB" id="A0A409WC73"/>
<dbReference type="InParanoid" id="A0A409WC73"/>
<name>A0A409WC73_9AGAR</name>